<proteinExistence type="predicted"/>
<evidence type="ECO:0000259" key="2">
    <source>
        <dbReference type="Pfam" id="PF13843"/>
    </source>
</evidence>
<name>A0A8S3XXT8_PARAO</name>
<dbReference type="PANTHER" id="PTHR46599:SF3">
    <property type="entry name" value="PIGGYBAC TRANSPOSABLE ELEMENT-DERIVED PROTEIN 4"/>
    <property type="match status" value="1"/>
</dbReference>
<feature type="compositionally biased region" description="Acidic residues" evidence="1">
    <location>
        <begin position="1"/>
        <end position="10"/>
    </location>
</feature>
<accession>A0A8S3XXT8</accession>
<dbReference type="PANTHER" id="PTHR46599">
    <property type="entry name" value="PIGGYBAC TRANSPOSABLE ELEMENT-DERIVED PROTEIN 4"/>
    <property type="match status" value="1"/>
</dbReference>
<dbReference type="Pfam" id="PF13843">
    <property type="entry name" value="DDE_Tnp_1_7"/>
    <property type="match status" value="1"/>
</dbReference>
<feature type="domain" description="PiggyBac transposable element-derived protein" evidence="2">
    <location>
        <begin position="100"/>
        <end position="267"/>
    </location>
</feature>
<dbReference type="InterPro" id="IPR029526">
    <property type="entry name" value="PGBD"/>
</dbReference>
<evidence type="ECO:0000313" key="3">
    <source>
        <dbReference type="EMBL" id="CAG5044170.1"/>
    </source>
</evidence>
<dbReference type="AlphaFoldDB" id="A0A8S3XXT8"/>
<feature type="region of interest" description="Disordered" evidence="1">
    <location>
        <begin position="1"/>
        <end position="58"/>
    </location>
</feature>
<sequence>MDFSSDDSLDDPSYAPDASGDSTSEYDSADEELLARSRIHHSTNRPSSTGSTQNFSEDEIVRQQVANIDWGIPKDHMPTENFSGVAGMKDIHQGIMADGTPLDYFEVFLTFNIVQTIVDQTNHYACQHLTAGNIDVGPQSRLHNWKPVTINEMYKFLALIGWMGLVKLPCIRDYWRKHKLYGLPLARTVMPRNRFELILKFLHFSDNEQDPGDDRLYKLRTLMDKFIHNFQNAFTPGKMICIDESLIPWRGRLIKKQYIPNKRHKWNCTL</sequence>
<evidence type="ECO:0000313" key="4">
    <source>
        <dbReference type="Proteomes" id="UP000691718"/>
    </source>
</evidence>
<feature type="compositionally biased region" description="Polar residues" evidence="1">
    <location>
        <begin position="44"/>
        <end position="55"/>
    </location>
</feature>
<gene>
    <name evidence="3" type="ORF">PAPOLLO_LOCUS22935</name>
</gene>
<protein>
    <submittedName>
        <fullName evidence="3">(apollo) hypothetical protein</fullName>
    </submittedName>
</protein>
<reference evidence="3" key="1">
    <citation type="submission" date="2021-04" db="EMBL/GenBank/DDBJ databases">
        <authorList>
            <person name="Tunstrom K."/>
        </authorList>
    </citation>
    <scope>NUCLEOTIDE SEQUENCE</scope>
</reference>
<comment type="caution">
    <text evidence="3">The sequence shown here is derived from an EMBL/GenBank/DDBJ whole genome shotgun (WGS) entry which is preliminary data.</text>
</comment>
<organism evidence="3 4">
    <name type="scientific">Parnassius apollo</name>
    <name type="common">Apollo butterfly</name>
    <name type="synonym">Papilio apollo</name>
    <dbReference type="NCBI Taxonomy" id="110799"/>
    <lineage>
        <taxon>Eukaryota</taxon>
        <taxon>Metazoa</taxon>
        <taxon>Ecdysozoa</taxon>
        <taxon>Arthropoda</taxon>
        <taxon>Hexapoda</taxon>
        <taxon>Insecta</taxon>
        <taxon>Pterygota</taxon>
        <taxon>Neoptera</taxon>
        <taxon>Endopterygota</taxon>
        <taxon>Lepidoptera</taxon>
        <taxon>Glossata</taxon>
        <taxon>Ditrysia</taxon>
        <taxon>Papilionoidea</taxon>
        <taxon>Papilionidae</taxon>
        <taxon>Parnassiinae</taxon>
        <taxon>Parnassini</taxon>
        <taxon>Parnassius</taxon>
        <taxon>Parnassius</taxon>
    </lineage>
</organism>
<evidence type="ECO:0000256" key="1">
    <source>
        <dbReference type="SAM" id="MobiDB-lite"/>
    </source>
</evidence>
<dbReference type="Proteomes" id="UP000691718">
    <property type="component" value="Unassembled WGS sequence"/>
</dbReference>
<dbReference type="EMBL" id="CAJQZP010001411">
    <property type="protein sequence ID" value="CAG5044170.1"/>
    <property type="molecule type" value="Genomic_DNA"/>
</dbReference>
<keyword evidence="4" id="KW-1185">Reference proteome</keyword>
<dbReference type="OrthoDB" id="5876240at2759"/>